<evidence type="ECO:0000256" key="4">
    <source>
        <dbReference type="ARBA" id="ARBA00023163"/>
    </source>
</evidence>
<dbReference type="SUPFAM" id="SSF46689">
    <property type="entry name" value="Homeodomain-like"/>
    <property type="match status" value="2"/>
</dbReference>
<dbReference type="InterPro" id="IPR018062">
    <property type="entry name" value="HTH_AraC-typ_CS"/>
</dbReference>
<name>A0AAJ4WCY0_9GAMM</name>
<dbReference type="PANTHER" id="PTHR46796">
    <property type="entry name" value="HTH-TYPE TRANSCRIPTIONAL ACTIVATOR RHAS-RELATED"/>
    <property type="match status" value="1"/>
</dbReference>
<dbReference type="InterPro" id="IPR018060">
    <property type="entry name" value="HTH_AraC"/>
</dbReference>
<evidence type="ECO:0000313" key="7">
    <source>
        <dbReference type="EMBL" id="SFD29733.1"/>
    </source>
</evidence>
<evidence type="ECO:0000313" key="8">
    <source>
        <dbReference type="Proteomes" id="UP000226420"/>
    </source>
</evidence>
<keyword evidence="2 7" id="KW-0238">DNA-binding</keyword>
<dbReference type="Pfam" id="PF02311">
    <property type="entry name" value="AraC_binding"/>
    <property type="match status" value="1"/>
</dbReference>
<dbReference type="InterPro" id="IPR003313">
    <property type="entry name" value="AraC-bd"/>
</dbReference>
<evidence type="ECO:0000256" key="3">
    <source>
        <dbReference type="ARBA" id="ARBA00023159"/>
    </source>
</evidence>
<comment type="caution">
    <text evidence="7">The sequence shown here is derived from an EMBL/GenBank/DDBJ whole genome shotgun (WGS) entry which is preliminary data.</text>
</comment>
<evidence type="ECO:0000256" key="2">
    <source>
        <dbReference type="ARBA" id="ARBA00023125"/>
    </source>
</evidence>
<dbReference type="PANTHER" id="PTHR46796:SF2">
    <property type="entry name" value="TRANSCRIPTIONAL REGULATORY PROTEIN"/>
    <property type="match status" value="1"/>
</dbReference>
<dbReference type="AlphaFoldDB" id="A0AAJ4WCY0"/>
<dbReference type="PROSITE" id="PS00041">
    <property type="entry name" value="HTH_ARAC_FAMILY_1"/>
    <property type="match status" value="1"/>
</dbReference>
<evidence type="ECO:0000256" key="5">
    <source>
        <dbReference type="ARBA" id="ARBA00044978"/>
    </source>
</evidence>
<dbReference type="RefSeq" id="WP_248296112.1">
    <property type="nucleotide sequence ID" value="NZ_FOLW01000012.1"/>
</dbReference>
<dbReference type="InterPro" id="IPR050204">
    <property type="entry name" value="AraC_XylS_family_regulators"/>
</dbReference>
<dbReference type="InterPro" id="IPR037923">
    <property type="entry name" value="HTH-like"/>
</dbReference>
<keyword evidence="3" id="KW-0010">Activator</keyword>
<sequence>MLWYSGNQDGVYGMGNMTTHKENVTFTHVEDLGGLEVLQARYHRQTFSRHSHENFCVGVINEGAQSFYRTGGTHIAPQDSIILVNADDIHTGRAATENGWSYHAMYPSAELLASLSKDMKTTAGATPYFPEAVVYDPMLALELRQSFKLLSIANNKLLKESVVFSALARLMMKHAKTKITPPVQINAQSQVLRVRSFLDDCPEENISLLELSSLVSLSPYYLLRQFQKMTGLPPHAYQIQARLRKSRTLLKHGCSILETAMLLGFHDQSHFHRHFKKSMGITPKEYVKNLLPELANSAI</sequence>
<dbReference type="SUPFAM" id="SSF51215">
    <property type="entry name" value="Regulatory protein AraC"/>
    <property type="match status" value="1"/>
</dbReference>
<dbReference type="GO" id="GO:0003700">
    <property type="term" value="F:DNA-binding transcription factor activity"/>
    <property type="evidence" value="ECO:0007669"/>
    <property type="project" value="InterPro"/>
</dbReference>
<dbReference type="Proteomes" id="UP000226420">
    <property type="component" value="Unassembled WGS sequence"/>
</dbReference>
<gene>
    <name evidence="7" type="ORF">SAMN02745723_11256</name>
</gene>
<dbReference type="InterPro" id="IPR009057">
    <property type="entry name" value="Homeodomain-like_sf"/>
</dbReference>
<dbReference type="SMART" id="SM00342">
    <property type="entry name" value="HTH_ARAC"/>
    <property type="match status" value="1"/>
</dbReference>
<feature type="domain" description="HTH araC/xylS-type" evidence="6">
    <location>
        <begin position="192"/>
        <end position="289"/>
    </location>
</feature>
<protein>
    <recommendedName>
        <fullName evidence="5">Arabinose operon regulatory protein</fullName>
    </recommendedName>
</protein>
<evidence type="ECO:0000259" key="6">
    <source>
        <dbReference type="PROSITE" id="PS01124"/>
    </source>
</evidence>
<accession>A0AAJ4WCY0</accession>
<organism evidence="7 8">
    <name type="scientific">Pragia fontium DSM 5563 = ATCC 49100</name>
    <dbReference type="NCBI Taxonomy" id="1122977"/>
    <lineage>
        <taxon>Bacteria</taxon>
        <taxon>Pseudomonadati</taxon>
        <taxon>Pseudomonadota</taxon>
        <taxon>Gammaproteobacteria</taxon>
        <taxon>Enterobacterales</taxon>
        <taxon>Budviciaceae</taxon>
        <taxon>Pragia</taxon>
    </lineage>
</organism>
<keyword evidence="4" id="KW-0804">Transcription</keyword>
<reference evidence="7 8" key="1">
    <citation type="submission" date="2016-10" db="EMBL/GenBank/DDBJ databases">
        <authorList>
            <person name="Varghese N."/>
            <person name="Submissions S."/>
        </authorList>
    </citation>
    <scope>NUCLEOTIDE SEQUENCE [LARGE SCALE GENOMIC DNA]</scope>
    <source>
        <strain evidence="7 8">DSM 5563</strain>
    </source>
</reference>
<dbReference type="EMBL" id="FOLW01000012">
    <property type="protein sequence ID" value="SFD29733.1"/>
    <property type="molecule type" value="Genomic_DNA"/>
</dbReference>
<dbReference type="Gene3D" id="1.10.10.60">
    <property type="entry name" value="Homeodomain-like"/>
    <property type="match status" value="2"/>
</dbReference>
<dbReference type="PRINTS" id="PR00032">
    <property type="entry name" value="HTHARAC"/>
</dbReference>
<dbReference type="Pfam" id="PF12833">
    <property type="entry name" value="HTH_18"/>
    <property type="match status" value="1"/>
</dbReference>
<dbReference type="GO" id="GO:0043565">
    <property type="term" value="F:sequence-specific DNA binding"/>
    <property type="evidence" value="ECO:0007669"/>
    <property type="project" value="InterPro"/>
</dbReference>
<keyword evidence="1" id="KW-0805">Transcription regulation</keyword>
<evidence type="ECO:0000256" key="1">
    <source>
        <dbReference type="ARBA" id="ARBA00023015"/>
    </source>
</evidence>
<proteinExistence type="predicted"/>
<dbReference type="InterPro" id="IPR020449">
    <property type="entry name" value="Tscrpt_reg_AraC-type_HTH"/>
</dbReference>
<dbReference type="PROSITE" id="PS01124">
    <property type="entry name" value="HTH_ARAC_FAMILY_2"/>
    <property type="match status" value="1"/>
</dbReference>